<dbReference type="Proteomes" id="UP000190652">
    <property type="component" value="Unassembled WGS sequence"/>
</dbReference>
<evidence type="ECO:0000313" key="1">
    <source>
        <dbReference type="EMBL" id="OOS17564.1"/>
    </source>
</evidence>
<reference evidence="1 2" key="1">
    <citation type="submission" date="2017-02" db="EMBL/GenBank/DDBJ databases">
        <title>Draft genome sequence of Streptococcus mitis CCUG 63687.</title>
        <authorList>
            <person name="Salva-Serra F."/>
            <person name="Engstrom-Jakobsson H."/>
            <person name="Thorell K."/>
            <person name="Jaen-Luchoro D."/>
            <person name="Gonzales-Siles L."/>
            <person name="Karlsson R."/>
            <person name="Yazdan S."/>
            <person name="Boulund F."/>
            <person name="Johnning A."/>
            <person name="Engstrand L."/>
            <person name="Kristiansson E."/>
            <person name="Moore E."/>
        </authorList>
    </citation>
    <scope>NUCLEOTIDE SEQUENCE [LARGE SCALE GENOMIC DNA]</scope>
    <source>
        <strain evidence="1 2">CCUG 63687</strain>
    </source>
</reference>
<dbReference type="RefSeq" id="WP_033688202.1">
    <property type="nucleotide sequence ID" value="NZ_CP028415.1"/>
</dbReference>
<dbReference type="SUPFAM" id="SSF46955">
    <property type="entry name" value="Putative DNA-binding domain"/>
    <property type="match status" value="1"/>
</dbReference>
<organism evidence="1 2">
    <name type="scientific">Streptococcus mitis</name>
    <dbReference type="NCBI Taxonomy" id="28037"/>
    <lineage>
        <taxon>Bacteria</taxon>
        <taxon>Bacillati</taxon>
        <taxon>Bacillota</taxon>
        <taxon>Bacilli</taxon>
        <taxon>Lactobacillales</taxon>
        <taxon>Streptococcaceae</taxon>
        <taxon>Streptococcus</taxon>
        <taxon>Streptococcus mitis group</taxon>
    </lineage>
</organism>
<evidence type="ECO:0008006" key="3">
    <source>
        <dbReference type="Google" id="ProtNLM"/>
    </source>
</evidence>
<proteinExistence type="predicted"/>
<sequence>MFERMIEEIQIKILEALERYLKSYEKIPPRIIGLISAKRVQEELDIKYLTLQKWERMGLKRYQPLGDDSRKVYYKVDDIYKFMGVYDGKN</sequence>
<gene>
    <name evidence="1" type="ORF">B0686_09065</name>
</gene>
<dbReference type="AlphaFoldDB" id="A0A1T0C5F7"/>
<evidence type="ECO:0000313" key="2">
    <source>
        <dbReference type="Proteomes" id="UP000190652"/>
    </source>
</evidence>
<accession>A0A1T0C5F7</accession>
<dbReference type="InterPro" id="IPR009061">
    <property type="entry name" value="DNA-bd_dom_put_sf"/>
</dbReference>
<name>A0A1T0C5F7_STRMT</name>
<dbReference type="EMBL" id="MUYO01000004">
    <property type="protein sequence ID" value="OOS17564.1"/>
    <property type="molecule type" value="Genomic_DNA"/>
</dbReference>
<protein>
    <recommendedName>
        <fullName evidence="3">Phage protein</fullName>
    </recommendedName>
</protein>
<comment type="caution">
    <text evidence="1">The sequence shown here is derived from an EMBL/GenBank/DDBJ whole genome shotgun (WGS) entry which is preliminary data.</text>
</comment>